<dbReference type="InterPro" id="IPR013216">
    <property type="entry name" value="Methyltransf_11"/>
</dbReference>
<dbReference type="EMBL" id="JACOPS010000002">
    <property type="protein sequence ID" value="MBC5727794.1"/>
    <property type="molecule type" value="Genomic_DNA"/>
</dbReference>
<proteinExistence type="predicted"/>
<feature type="domain" description="Methyltransferase type 11" evidence="1">
    <location>
        <begin position="49"/>
        <end position="147"/>
    </location>
</feature>
<organism evidence="2 3">
    <name type="scientific">Ruminococcus intestinalis</name>
    <dbReference type="NCBI Taxonomy" id="2763066"/>
    <lineage>
        <taxon>Bacteria</taxon>
        <taxon>Bacillati</taxon>
        <taxon>Bacillota</taxon>
        <taxon>Clostridia</taxon>
        <taxon>Eubacteriales</taxon>
        <taxon>Oscillospiraceae</taxon>
        <taxon>Ruminococcus</taxon>
    </lineage>
</organism>
<dbReference type="GO" id="GO:0008168">
    <property type="term" value="F:methyltransferase activity"/>
    <property type="evidence" value="ECO:0007669"/>
    <property type="project" value="UniProtKB-KW"/>
</dbReference>
<keyword evidence="2" id="KW-0808">Transferase</keyword>
<accession>A0ABR7HJX0</accession>
<dbReference type="InterPro" id="IPR029063">
    <property type="entry name" value="SAM-dependent_MTases_sf"/>
</dbReference>
<evidence type="ECO:0000259" key="1">
    <source>
        <dbReference type="Pfam" id="PF08241"/>
    </source>
</evidence>
<comment type="caution">
    <text evidence="2">The sequence shown here is derived from an EMBL/GenBank/DDBJ whole genome shotgun (WGS) entry which is preliminary data.</text>
</comment>
<gene>
    <name evidence="2" type="ORF">H8R91_04510</name>
</gene>
<dbReference type="SUPFAM" id="SSF53335">
    <property type="entry name" value="S-adenosyl-L-methionine-dependent methyltransferases"/>
    <property type="match status" value="1"/>
</dbReference>
<dbReference type="PANTHER" id="PTHR43591:SF110">
    <property type="entry name" value="RHODANESE DOMAIN-CONTAINING PROTEIN"/>
    <property type="match status" value="1"/>
</dbReference>
<dbReference type="PANTHER" id="PTHR43591">
    <property type="entry name" value="METHYLTRANSFERASE"/>
    <property type="match status" value="1"/>
</dbReference>
<dbReference type="Proteomes" id="UP000636755">
    <property type="component" value="Unassembled WGS sequence"/>
</dbReference>
<dbReference type="Gene3D" id="3.40.50.150">
    <property type="entry name" value="Vaccinia Virus protein VP39"/>
    <property type="match status" value="1"/>
</dbReference>
<protein>
    <submittedName>
        <fullName evidence="2">Class I SAM-dependent methyltransferase</fullName>
    </submittedName>
</protein>
<dbReference type="RefSeq" id="WP_022235095.1">
    <property type="nucleotide sequence ID" value="NZ_JACOPS010000002.1"/>
</dbReference>
<keyword evidence="2" id="KW-0489">Methyltransferase</keyword>
<dbReference type="GO" id="GO:0032259">
    <property type="term" value="P:methylation"/>
    <property type="evidence" value="ECO:0007669"/>
    <property type="project" value="UniProtKB-KW"/>
</dbReference>
<evidence type="ECO:0000313" key="3">
    <source>
        <dbReference type="Proteomes" id="UP000636755"/>
    </source>
</evidence>
<reference evidence="2 3" key="1">
    <citation type="submission" date="2020-08" db="EMBL/GenBank/DDBJ databases">
        <title>Genome public.</title>
        <authorList>
            <person name="Liu C."/>
            <person name="Sun Q."/>
        </authorList>
    </citation>
    <scope>NUCLEOTIDE SEQUENCE [LARGE SCALE GENOMIC DNA]</scope>
    <source>
        <strain evidence="2 3">NSJ-71</strain>
    </source>
</reference>
<dbReference type="Pfam" id="PF08241">
    <property type="entry name" value="Methyltransf_11"/>
    <property type="match status" value="1"/>
</dbReference>
<evidence type="ECO:0000313" key="2">
    <source>
        <dbReference type="EMBL" id="MBC5727794.1"/>
    </source>
</evidence>
<name>A0ABR7HJX0_9FIRM</name>
<keyword evidence="3" id="KW-1185">Reference proteome</keyword>
<dbReference type="CDD" id="cd02440">
    <property type="entry name" value="AdoMet_MTases"/>
    <property type="match status" value="1"/>
</dbReference>
<sequence length="209" mass="23935">MKYHKLLENAKKPKGFWGKKMISSMNEGHYELTGWALDHINFERHYRVLDVGCGGGLTVSRIAERIGNGKVYGIDYSALCIKHSKAQNRKNILCNKVKIVLASVSSLPFEDCSFDVVTAVETYYFWPDKLNDLKEIYRVLKQNGRIMLVFEMLKTPEEPDKWKAVEDKVGIKTVTEEEIREMLAKAGFEDIETHKKDGTTWLCAIGVKK</sequence>